<dbReference type="SUPFAM" id="SSF64288">
    <property type="entry name" value="Chorismate lyase-like"/>
    <property type="match status" value="1"/>
</dbReference>
<dbReference type="SUPFAM" id="SSF46785">
    <property type="entry name" value="Winged helix' DNA-binding domain"/>
    <property type="match status" value="1"/>
</dbReference>
<evidence type="ECO:0000256" key="3">
    <source>
        <dbReference type="ARBA" id="ARBA00023125"/>
    </source>
</evidence>
<dbReference type="Pfam" id="PF07702">
    <property type="entry name" value="UTRA"/>
    <property type="match status" value="1"/>
</dbReference>
<keyword evidence="1" id="KW-0678">Repressor</keyword>
<dbReference type="InterPro" id="IPR036388">
    <property type="entry name" value="WH-like_DNA-bd_sf"/>
</dbReference>
<dbReference type="CDD" id="cd07377">
    <property type="entry name" value="WHTH_GntR"/>
    <property type="match status" value="1"/>
</dbReference>
<dbReference type="GO" id="GO:0003700">
    <property type="term" value="F:DNA-binding transcription factor activity"/>
    <property type="evidence" value="ECO:0007669"/>
    <property type="project" value="InterPro"/>
</dbReference>
<dbReference type="GO" id="GO:0045892">
    <property type="term" value="P:negative regulation of DNA-templated transcription"/>
    <property type="evidence" value="ECO:0007669"/>
    <property type="project" value="TreeGrafter"/>
</dbReference>
<dbReference type="InterPro" id="IPR011663">
    <property type="entry name" value="UTRA"/>
</dbReference>
<evidence type="ECO:0000256" key="1">
    <source>
        <dbReference type="ARBA" id="ARBA00022491"/>
    </source>
</evidence>
<dbReference type="AlphaFoldDB" id="A0A5Q2TMA5"/>
<dbReference type="Proteomes" id="UP000339690">
    <property type="component" value="Chromosome"/>
</dbReference>
<dbReference type="FunFam" id="1.10.10.10:FF:000079">
    <property type="entry name" value="GntR family transcriptional regulator"/>
    <property type="match status" value="1"/>
</dbReference>
<evidence type="ECO:0000256" key="4">
    <source>
        <dbReference type="ARBA" id="ARBA00023163"/>
    </source>
</evidence>
<dbReference type="EMBL" id="CP045915">
    <property type="protein sequence ID" value="QGH35805.1"/>
    <property type="molecule type" value="Genomic_DNA"/>
</dbReference>
<keyword evidence="4" id="KW-0804">Transcription</keyword>
<dbReference type="RefSeq" id="WP_100359438.1">
    <property type="nucleotide sequence ID" value="NZ_CP045915.1"/>
</dbReference>
<protein>
    <submittedName>
        <fullName evidence="6">UTRA domain-containing protein</fullName>
    </submittedName>
</protein>
<dbReference type="PANTHER" id="PTHR44846">
    <property type="entry name" value="MANNOSYL-D-GLYCERATE TRANSPORT/METABOLISM SYSTEM REPRESSOR MNGR-RELATED"/>
    <property type="match status" value="1"/>
</dbReference>
<dbReference type="SMART" id="SM00866">
    <property type="entry name" value="UTRA"/>
    <property type="match status" value="1"/>
</dbReference>
<dbReference type="GO" id="GO:0003677">
    <property type="term" value="F:DNA binding"/>
    <property type="evidence" value="ECO:0007669"/>
    <property type="project" value="UniProtKB-KW"/>
</dbReference>
<dbReference type="InterPro" id="IPR050679">
    <property type="entry name" value="Bact_HTH_transcr_reg"/>
</dbReference>
<dbReference type="InterPro" id="IPR036390">
    <property type="entry name" value="WH_DNA-bd_sf"/>
</dbReference>
<dbReference type="PROSITE" id="PS50949">
    <property type="entry name" value="HTH_GNTR"/>
    <property type="match status" value="1"/>
</dbReference>
<dbReference type="PRINTS" id="PR00035">
    <property type="entry name" value="HTHGNTR"/>
</dbReference>
<evidence type="ECO:0000259" key="5">
    <source>
        <dbReference type="PROSITE" id="PS50949"/>
    </source>
</evidence>
<name>A0A5Q2TMA5_9BACI</name>
<reference evidence="6 7" key="1">
    <citation type="submission" date="2019-11" db="EMBL/GenBank/DDBJ databases">
        <title>Gracilibacillus salitolerans sp. nov., a moderate halophile isolated from a saline soil in northwest China.</title>
        <authorList>
            <person name="Gan L."/>
        </authorList>
    </citation>
    <scope>NUCLEOTIDE SEQUENCE [LARGE SCALE GENOMIC DNA]</scope>
    <source>
        <strain evidence="6 7">SCU50</strain>
    </source>
</reference>
<proteinExistence type="predicted"/>
<organism evidence="6 7">
    <name type="scientific">Gracilibacillus salitolerans</name>
    <dbReference type="NCBI Taxonomy" id="2663022"/>
    <lineage>
        <taxon>Bacteria</taxon>
        <taxon>Bacillati</taxon>
        <taxon>Bacillota</taxon>
        <taxon>Bacilli</taxon>
        <taxon>Bacillales</taxon>
        <taxon>Bacillaceae</taxon>
        <taxon>Gracilibacillus</taxon>
    </lineage>
</organism>
<keyword evidence="3" id="KW-0238">DNA-binding</keyword>
<gene>
    <name evidence="6" type="ORF">GI584_17870</name>
</gene>
<evidence type="ECO:0000313" key="7">
    <source>
        <dbReference type="Proteomes" id="UP000339690"/>
    </source>
</evidence>
<dbReference type="Gene3D" id="1.10.10.10">
    <property type="entry name" value="Winged helix-like DNA-binding domain superfamily/Winged helix DNA-binding domain"/>
    <property type="match status" value="1"/>
</dbReference>
<dbReference type="InterPro" id="IPR028978">
    <property type="entry name" value="Chorismate_lyase_/UTRA_dom_sf"/>
</dbReference>
<dbReference type="SMART" id="SM00345">
    <property type="entry name" value="HTH_GNTR"/>
    <property type="match status" value="1"/>
</dbReference>
<dbReference type="Gene3D" id="3.40.1410.10">
    <property type="entry name" value="Chorismate lyase-like"/>
    <property type="match status" value="1"/>
</dbReference>
<dbReference type="InterPro" id="IPR000524">
    <property type="entry name" value="Tscrpt_reg_HTH_GntR"/>
</dbReference>
<evidence type="ECO:0000313" key="6">
    <source>
        <dbReference type="EMBL" id="QGH35805.1"/>
    </source>
</evidence>
<accession>A0A5Q2TMA5</accession>
<dbReference type="PANTHER" id="PTHR44846:SF1">
    <property type="entry name" value="MANNOSYL-D-GLYCERATE TRANSPORT_METABOLISM SYSTEM REPRESSOR MNGR-RELATED"/>
    <property type="match status" value="1"/>
</dbReference>
<keyword evidence="2" id="KW-0805">Transcription regulation</keyword>
<dbReference type="FunFam" id="3.40.1410.10:FF:000008">
    <property type="entry name" value="Transcriptional regulator, GntR family"/>
    <property type="match status" value="1"/>
</dbReference>
<dbReference type="KEGG" id="grc:GI584_17870"/>
<feature type="domain" description="HTH gntR-type" evidence="5">
    <location>
        <begin position="8"/>
        <end position="76"/>
    </location>
</feature>
<dbReference type="Pfam" id="PF00392">
    <property type="entry name" value="GntR"/>
    <property type="match status" value="1"/>
</dbReference>
<keyword evidence="7" id="KW-1185">Reference proteome</keyword>
<sequence>MIDKQSPIPIYHQLEEQIKAKIENGEYKPGDSLPSEREYAEQLNISRMTVRQAITNLVNERYLHRIKGKGTFITEQKLEQNLNGLTSFTEDMKARGMEPGNRLINFEIIPANQSIAEQLHIAEHAPIYEIKRIRLAENIPMALERTYIPANLIKGLTDNIVQNSIYQYIESKLALKIGKASQIFEATIANEEEIEYLEIPELSPVLFIKRTTQLEDGTTFEVVKSSYRADRYKFMFDLERQ</sequence>
<evidence type="ECO:0000256" key="2">
    <source>
        <dbReference type="ARBA" id="ARBA00023015"/>
    </source>
</evidence>